<keyword evidence="2" id="KW-1185">Reference proteome</keyword>
<sequence length="198" mass="22200">MQKIFGFITLGLLVLAVGKVYAQPGVGATYIGDYSKMQSKESADKEMENANWIYRLQNLKNSKFNFVVTMKDNSVRAIRSKIYVDSVNNKTYLLDAESKQKIYCNQTQKINRGDAVTGMATDSCWLFKIVSGKINAYSFLSESAGPFSLTALQTGDGPIKNFDARLLEQMIADNPKAMKPFLKKDYLKAIEKFNGDNK</sequence>
<dbReference type="EMBL" id="RBKU01000001">
    <property type="protein sequence ID" value="RKR81735.1"/>
    <property type="molecule type" value="Genomic_DNA"/>
</dbReference>
<proteinExistence type="predicted"/>
<evidence type="ECO:0000313" key="1">
    <source>
        <dbReference type="EMBL" id="RKR81735.1"/>
    </source>
</evidence>
<dbReference type="Proteomes" id="UP000268007">
    <property type="component" value="Unassembled WGS sequence"/>
</dbReference>
<comment type="caution">
    <text evidence="1">The sequence shown here is derived from an EMBL/GenBank/DDBJ whole genome shotgun (WGS) entry which is preliminary data.</text>
</comment>
<name>A0A495IYE7_9SPHI</name>
<dbReference type="OrthoDB" id="703071at2"/>
<evidence type="ECO:0000313" key="2">
    <source>
        <dbReference type="Proteomes" id="UP000268007"/>
    </source>
</evidence>
<reference evidence="1 2" key="1">
    <citation type="submission" date="2018-10" db="EMBL/GenBank/DDBJ databases">
        <title>Genomic Encyclopedia of Archaeal and Bacterial Type Strains, Phase II (KMG-II): from individual species to whole genera.</title>
        <authorList>
            <person name="Goeker M."/>
        </authorList>
    </citation>
    <scope>NUCLEOTIDE SEQUENCE [LARGE SCALE GENOMIC DNA]</scope>
    <source>
        <strain evidence="1 2">DSM 18602</strain>
    </source>
</reference>
<accession>A0A495IYE7</accession>
<gene>
    <name evidence="1" type="ORF">BDD43_1886</name>
</gene>
<dbReference type="AlphaFoldDB" id="A0A495IYE7"/>
<dbReference type="RefSeq" id="WP_121197410.1">
    <property type="nucleotide sequence ID" value="NZ_RBKU01000001.1"/>
</dbReference>
<protein>
    <submittedName>
        <fullName evidence="1">Uncharacterized protein</fullName>
    </submittedName>
</protein>
<organism evidence="1 2">
    <name type="scientific">Mucilaginibacter gracilis</name>
    <dbReference type="NCBI Taxonomy" id="423350"/>
    <lineage>
        <taxon>Bacteria</taxon>
        <taxon>Pseudomonadati</taxon>
        <taxon>Bacteroidota</taxon>
        <taxon>Sphingobacteriia</taxon>
        <taxon>Sphingobacteriales</taxon>
        <taxon>Sphingobacteriaceae</taxon>
        <taxon>Mucilaginibacter</taxon>
    </lineage>
</organism>